<comment type="caution">
    <text evidence="1">The sequence shown here is derived from an EMBL/GenBank/DDBJ whole genome shotgun (WGS) entry which is preliminary data.</text>
</comment>
<evidence type="ECO:0000313" key="2">
    <source>
        <dbReference type="Proteomes" id="UP000886501"/>
    </source>
</evidence>
<evidence type="ECO:0000313" key="1">
    <source>
        <dbReference type="EMBL" id="KAF9653880.1"/>
    </source>
</evidence>
<sequence length="296" mass="33554">MEGTIPFTVDGETHQTWYKVYGDLASSKSVPLVVVHGGPGMAHDYLIPVSDLQKTRPVIFYDQLGNNRSTHLPDKPKSFWTIDLFIDELTNLVNYFGISSQYDILGHSWGGMLASEFVIRRQPTGLRKLVVADSLAAMELWNKSNEIFKKELPQEVQEDLKLGFKDKIRYRKALEVHYSRHGCILNPPPKEIASAVLNPIFGDRETGEGGDPTVSIAMNTGPLVSWTIVDGLHKINIPTLLLNGRADMAQDFVVQPFFDRVPKIKWLTFEKSSHVPMWEEREKFMEVVEHFLESDG</sequence>
<dbReference type="Proteomes" id="UP000886501">
    <property type="component" value="Unassembled WGS sequence"/>
</dbReference>
<accession>A0ACB6ZWU3</accession>
<organism evidence="1 2">
    <name type="scientific">Thelephora ganbajun</name>
    <name type="common">Ganba fungus</name>
    <dbReference type="NCBI Taxonomy" id="370292"/>
    <lineage>
        <taxon>Eukaryota</taxon>
        <taxon>Fungi</taxon>
        <taxon>Dikarya</taxon>
        <taxon>Basidiomycota</taxon>
        <taxon>Agaricomycotina</taxon>
        <taxon>Agaricomycetes</taxon>
        <taxon>Thelephorales</taxon>
        <taxon>Thelephoraceae</taxon>
        <taxon>Thelephora</taxon>
    </lineage>
</organism>
<proteinExistence type="predicted"/>
<keyword evidence="2" id="KW-1185">Reference proteome</keyword>
<name>A0ACB6ZWU3_THEGA</name>
<reference evidence="1" key="2">
    <citation type="journal article" date="2020" name="Nat. Commun.">
        <title>Large-scale genome sequencing of mycorrhizal fungi provides insights into the early evolution of symbiotic traits.</title>
        <authorList>
            <person name="Miyauchi S."/>
            <person name="Kiss E."/>
            <person name="Kuo A."/>
            <person name="Drula E."/>
            <person name="Kohler A."/>
            <person name="Sanchez-Garcia M."/>
            <person name="Morin E."/>
            <person name="Andreopoulos B."/>
            <person name="Barry K.W."/>
            <person name="Bonito G."/>
            <person name="Buee M."/>
            <person name="Carver A."/>
            <person name="Chen C."/>
            <person name="Cichocki N."/>
            <person name="Clum A."/>
            <person name="Culley D."/>
            <person name="Crous P.W."/>
            <person name="Fauchery L."/>
            <person name="Girlanda M."/>
            <person name="Hayes R.D."/>
            <person name="Keri Z."/>
            <person name="LaButti K."/>
            <person name="Lipzen A."/>
            <person name="Lombard V."/>
            <person name="Magnuson J."/>
            <person name="Maillard F."/>
            <person name="Murat C."/>
            <person name="Nolan M."/>
            <person name="Ohm R.A."/>
            <person name="Pangilinan J."/>
            <person name="Pereira M.F."/>
            <person name="Perotto S."/>
            <person name="Peter M."/>
            <person name="Pfister S."/>
            <person name="Riley R."/>
            <person name="Sitrit Y."/>
            <person name="Stielow J.B."/>
            <person name="Szollosi G."/>
            <person name="Zifcakova L."/>
            <person name="Stursova M."/>
            <person name="Spatafora J.W."/>
            <person name="Tedersoo L."/>
            <person name="Vaario L.M."/>
            <person name="Yamada A."/>
            <person name="Yan M."/>
            <person name="Wang P."/>
            <person name="Xu J."/>
            <person name="Bruns T."/>
            <person name="Baldrian P."/>
            <person name="Vilgalys R."/>
            <person name="Dunand C."/>
            <person name="Henrissat B."/>
            <person name="Grigoriev I.V."/>
            <person name="Hibbett D."/>
            <person name="Nagy L.G."/>
            <person name="Martin F.M."/>
        </authorList>
    </citation>
    <scope>NUCLEOTIDE SEQUENCE</scope>
    <source>
        <strain evidence="1">P2</strain>
    </source>
</reference>
<dbReference type="EMBL" id="MU117962">
    <property type="protein sequence ID" value="KAF9653880.1"/>
    <property type="molecule type" value="Genomic_DNA"/>
</dbReference>
<reference evidence="1" key="1">
    <citation type="submission" date="2019-10" db="EMBL/GenBank/DDBJ databases">
        <authorList>
            <consortium name="DOE Joint Genome Institute"/>
            <person name="Kuo A."/>
            <person name="Miyauchi S."/>
            <person name="Kiss E."/>
            <person name="Drula E."/>
            <person name="Kohler A."/>
            <person name="Sanchez-Garcia M."/>
            <person name="Andreopoulos B."/>
            <person name="Barry K.W."/>
            <person name="Bonito G."/>
            <person name="Buee M."/>
            <person name="Carver A."/>
            <person name="Chen C."/>
            <person name="Cichocki N."/>
            <person name="Clum A."/>
            <person name="Culley D."/>
            <person name="Crous P.W."/>
            <person name="Fauchery L."/>
            <person name="Girlanda M."/>
            <person name="Hayes R."/>
            <person name="Keri Z."/>
            <person name="Labutti K."/>
            <person name="Lipzen A."/>
            <person name="Lombard V."/>
            <person name="Magnuson J."/>
            <person name="Maillard F."/>
            <person name="Morin E."/>
            <person name="Murat C."/>
            <person name="Nolan M."/>
            <person name="Ohm R."/>
            <person name="Pangilinan J."/>
            <person name="Pereira M."/>
            <person name="Perotto S."/>
            <person name="Peter M."/>
            <person name="Riley R."/>
            <person name="Sitrit Y."/>
            <person name="Stielow B."/>
            <person name="Szollosi G."/>
            <person name="Zifcakova L."/>
            <person name="Stursova M."/>
            <person name="Spatafora J.W."/>
            <person name="Tedersoo L."/>
            <person name="Vaario L.-M."/>
            <person name="Yamada A."/>
            <person name="Yan M."/>
            <person name="Wang P."/>
            <person name="Xu J."/>
            <person name="Bruns T."/>
            <person name="Baldrian P."/>
            <person name="Vilgalys R."/>
            <person name="Henrissat B."/>
            <person name="Grigoriev I.V."/>
            <person name="Hibbett D."/>
            <person name="Nagy L.G."/>
            <person name="Martin F.M."/>
        </authorList>
    </citation>
    <scope>NUCLEOTIDE SEQUENCE</scope>
    <source>
        <strain evidence="1">P2</strain>
    </source>
</reference>
<protein>
    <submittedName>
        <fullName evidence="1">Proline iminopeptidase</fullName>
    </submittedName>
</protein>
<gene>
    <name evidence="1" type="ORF">BDM02DRAFT_3152834</name>
</gene>